<keyword evidence="4" id="KW-0472">Membrane</keyword>
<sequence length="487" mass="54920">MDCSSHIFCKAAARWPSFALLFSFLPMMSEANASAIRFDARTVELDLMTTILGVIIFLLVLYTLRHYLFTLNRLFGRQRQPYLDIEQATWPAVVVCVAAHNEERVIADALNALLDVDYPPDRLVIMPVNDRSTDGTRDIIDRIAAAHPGRFTLFHRDGGRPGKAAALRDATERIHAEIIIVFDADYLPARGLIKQLVAPFFDPEVGAIMGRVVPLNAGANLLTRLLDLERAGGYQVDQAARMNLGLVPQYGGTVGGVRRSALEEIGGWNSDMLAEDTDVTFRLLQHGWKTVYQNRSECYEEVPEVWPVRIRQISRWSRGHNQVMERNLMRLLKNPRISLRERVDGVLLLCVFVMPPLLVVGWSITIIQFFMTSHQWLFGWLALSGMVAYGAFGTNAAFFEMAAATYLDGNRNRIRLLPLNIFGFLVSLVAISRAAFVQVLDTLRKRELVWHKTERFRSVSASPIQELLLPRDAMPQGLSAERQEKVA</sequence>
<feature type="transmembrane region" description="Helical" evidence="4">
    <location>
        <begin position="377"/>
        <end position="398"/>
    </location>
</feature>
<dbReference type="PANTHER" id="PTHR43630:SF1">
    <property type="entry name" value="POLY-BETA-1,6-N-ACETYL-D-GLUCOSAMINE SYNTHASE"/>
    <property type="match status" value="1"/>
</dbReference>
<gene>
    <name evidence="5" type="ORF">LT85_4183</name>
</gene>
<evidence type="ECO:0000313" key="6">
    <source>
        <dbReference type="Proteomes" id="UP000030302"/>
    </source>
</evidence>
<dbReference type="GO" id="GO:0016760">
    <property type="term" value="F:cellulose synthase (UDP-forming) activity"/>
    <property type="evidence" value="ECO:0007669"/>
    <property type="project" value="UniProtKB-EC"/>
</dbReference>
<dbReference type="PANTHER" id="PTHR43630">
    <property type="entry name" value="POLY-BETA-1,6-N-ACETYL-D-GLUCOSAMINE SYNTHASE"/>
    <property type="match status" value="1"/>
</dbReference>
<dbReference type="CDD" id="cd06423">
    <property type="entry name" value="CESA_like"/>
    <property type="match status" value="1"/>
</dbReference>
<dbReference type="EC" id="2.4.1.12" evidence="5"/>
<dbReference type="Proteomes" id="UP000030302">
    <property type="component" value="Chromosome"/>
</dbReference>
<protein>
    <submittedName>
        <fullName evidence="5">Cellulose synthase (UDP-forming)</fullName>
        <ecNumber evidence="5">2.4.1.12</ecNumber>
    </submittedName>
</protein>
<proteinExistence type="inferred from homology"/>
<feature type="transmembrane region" description="Helical" evidence="4">
    <location>
        <begin position="346"/>
        <end position="371"/>
    </location>
</feature>
<evidence type="ECO:0000256" key="1">
    <source>
        <dbReference type="ARBA" id="ARBA00006739"/>
    </source>
</evidence>
<keyword evidence="4" id="KW-1133">Transmembrane helix</keyword>
<keyword evidence="6" id="KW-1185">Reference proteome</keyword>
<organism evidence="5 6">
    <name type="scientific">Collimonas arenae</name>
    <dbReference type="NCBI Taxonomy" id="279058"/>
    <lineage>
        <taxon>Bacteria</taxon>
        <taxon>Pseudomonadati</taxon>
        <taxon>Pseudomonadota</taxon>
        <taxon>Betaproteobacteria</taxon>
        <taxon>Burkholderiales</taxon>
        <taxon>Oxalobacteraceae</taxon>
        <taxon>Collimonas</taxon>
    </lineage>
</organism>
<comment type="similarity">
    <text evidence="1">Belongs to the glycosyltransferase 2 family.</text>
</comment>
<name>A0A0A1FFQ6_9BURK</name>
<evidence type="ECO:0000256" key="3">
    <source>
        <dbReference type="ARBA" id="ARBA00022679"/>
    </source>
</evidence>
<dbReference type="KEGG" id="care:LT85_4183"/>
<keyword evidence="2 5" id="KW-0328">Glycosyltransferase</keyword>
<dbReference type="HOGENOM" id="CLU_023978_2_1_4"/>
<evidence type="ECO:0000256" key="2">
    <source>
        <dbReference type="ARBA" id="ARBA00022676"/>
    </source>
</evidence>
<dbReference type="SUPFAM" id="SSF53448">
    <property type="entry name" value="Nucleotide-diphospho-sugar transferases"/>
    <property type="match status" value="1"/>
</dbReference>
<dbReference type="AlphaFoldDB" id="A0A0A1FFQ6"/>
<dbReference type="Pfam" id="PF13641">
    <property type="entry name" value="Glyco_tranf_2_3"/>
    <property type="match status" value="1"/>
</dbReference>
<evidence type="ECO:0000313" key="5">
    <source>
        <dbReference type="EMBL" id="AIY43341.1"/>
    </source>
</evidence>
<dbReference type="InterPro" id="IPR029044">
    <property type="entry name" value="Nucleotide-diphossugar_trans"/>
</dbReference>
<dbReference type="EMBL" id="CP009962">
    <property type="protein sequence ID" value="AIY43341.1"/>
    <property type="molecule type" value="Genomic_DNA"/>
</dbReference>
<feature type="transmembrane region" description="Helical" evidence="4">
    <location>
        <begin position="419"/>
        <end position="440"/>
    </location>
</feature>
<keyword evidence="3 5" id="KW-0808">Transferase</keyword>
<keyword evidence="4" id="KW-0812">Transmembrane</keyword>
<evidence type="ECO:0000256" key="4">
    <source>
        <dbReference type="SAM" id="Phobius"/>
    </source>
</evidence>
<dbReference type="Gene3D" id="3.90.550.10">
    <property type="entry name" value="Spore Coat Polysaccharide Biosynthesis Protein SpsA, Chain A"/>
    <property type="match status" value="1"/>
</dbReference>
<accession>A0A0A1FFQ6</accession>
<reference evidence="6" key="1">
    <citation type="journal article" date="2014" name="Soil Biol. Biochem.">
        <title>Structure and function of bacterial communities in ageing soils: Insights from the Mendocino ecological staircase.</title>
        <authorList>
            <person name="Uroz S."/>
            <person name="Tech J.J."/>
            <person name="Sawaya N.A."/>
            <person name="Frey-Klett P."/>
            <person name="Leveau J.H.J."/>
        </authorList>
    </citation>
    <scope>NUCLEOTIDE SEQUENCE [LARGE SCALE GENOMIC DNA]</scope>
    <source>
        <strain evidence="6">Cal35</strain>
    </source>
</reference>
<feature type="transmembrane region" description="Helical" evidence="4">
    <location>
        <begin position="49"/>
        <end position="69"/>
    </location>
</feature>
<dbReference type="STRING" id="279058.LT85_4183"/>